<sequence length="647" mass="72941">MVKVDRWRYAGAGLVGAVIGLATVTGPAHADSIDAQRQRYQQVKQAWDGNQMDVVSQLMPTLRDYPLYPYLEYRALSQDLSQASSAQIKAFTDANPTLPPARSLSARFVNELAQRQDWPGLLAFSPQPPKPVSARCNFYYAKWATGQQQAAWDGAKEIWLNGHSLPESCNKLFGVWDQAGQRGPLAILERMRLAMKEGNTNLVNVLSKQLPIEYQTMGSALAALQDNPATLEGFARSVGPTDLTRQATIISFARLARDDVENARAMLPTLVRLQKMDDSDRLDLEESVAWRLMGTDATPEQAAWRDNVILRGHSTSLLERRIRMSLGQGDMRAVAAWLDRLPEDARQKEEWRYWQAAVLINQGRKSEGGQILRDLMQGRGFYPMVAAQELGANYVVNVARAVAPPPALTKRPEIARVRELMYWNMDNLARNEWSSLVSSLSRPEQEGLARYAFEQQWPDLSVQATISGKLWDHLEERFPLAWHNEFRRATDDKGISQSYAMAIARQESAWNPKAQSPVGAAGLMQLMPATAKHTAEMFNISSYMNTSQLLDPRTNIELGTTYLEYVYQMFGRNRILSSVAYNAGPGRVTTWLGNSAGRIDAVAFIESIPFSETRGYVKNVLAYDVFYRYFLRQPAKVLTDAEWQRRY</sequence>
<accession>A0A845SBS2</accession>
<dbReference type="Gene3D" id="1.10.1240.20">
    <property type="entry name" value="Lytic transglycosylase, superhelical linker domain"/>
    <property type="match status" value="1"/>
</dbReference>
<dbReference type="SUPFAM" id="SSF48435">
    <property type="entry name" value="Bacterial muramidases"/>
    <property type="match status" value="1"/>
</dbReference>
<keyword evidence="5 10" id="KW-0456">Lyase</keyword>
<dbReference type="GO" id="GO:0071555">
    <property type="term" value="P:cell wall organization"/>
    <property type="evidence" value="ECO:0007669"/>
    <property type="project" value="UniProtKB-KW"/>
</dbReference>
<gene>
    <name evidence="10" type="primary">sltY</name>
    <name evidence="10" type="ORF">GRH90_01035</name>
</gene>
<dbReference type="Gene3D" id="1.25.20.10">
    <property type="entry name" value="Bacterial muramidases"/>
    <property type="match status" value="1"/>
</dbReference>
<evidence type="ECO:0000256" key="7">
    <source>
        <dbReference type="SAM" id="SignalP"/>
    </source>
</evidence>
<dbReference type="InterPro" id="IPR023346">
    <property type="entry name" value="Lysozyme-like_dom_sf"/>
</dbReference>
<reference evidence="10 11" key="1">
    <citation type="submission" date="2019-12" db="EMBL/GenBank/DDBJ databases">
        <authorList>
            <person name="Lee S.D."/>
        </authorList>
    </citation>
    <scope>NUCLEOTIDE SEQUENCE [LARGE SCALE GENOMIC DNA]</scope>
    <source>
        <strain evidence="10 11">SAP-6</strain>
    </source>
</reference>
<dbReference type="SUPFAM" id="SSF53955">
    <property type="entry name" value="Lysozyme-like"/>
    <property type="match status" value="1"/>
</dbReference>
<dbReference type="PROSITE" id="PS00922">
    <property type="entry name" value="TRANSGLYCOSYLASE"/>
    <property type="match status" value="1"/>
</dbReference>
<dbReference type="GO" id="GO:0000270">
    <property type="term" value="P:peptidoglycan metabolic process"/>
    <property type="evidence" value="ECO:0007669"/>
    <property type="project" value="InterPro"/>
</dbReference>
<dbReference type="InterPro" id="IPR008939">
    <property type="entry name" value="Lytic_TGlycosylase_superhlx_U"/>
</dbReference>
<evidence type="ECO:0000313" key="11">
    <source>
        <dbReference type="Proteomes" id="UP000461443"/>
    </source>
</evidence>
<dbReference type="Proteomes" id="UP000461443">
    <property type="component" value="Unassembled WGS sequence"/>
</dbReference>
<dbReference type="GO" id="GO:0016020">
    <property type="term" value="C:membrane"/>
    <property type="evidence" value="ECO:0007669"/>
    <property type="project" value="InterPro"/>
</dbReference>
<evidence type="ECO:0000313" key="10">
    <source>
        <dbReference type="EMBL" id="NDL61359.1"/>
    </source>
</evidence>
<evidence type="ECO:0000256" key="4">
    <source>
        <dbReference type="ARBA" id="ARBA00022729"/>
    </source>
</evidence>
<evidence type="ECO:0000256" key="5">
    <source>
        <dbReference type="ARBA" id="ARBA00023239"/>
    </source>
</evidence>
<evidence type="ECO:0000256" key="2">
    <source>
        <dbReference type="ARBA" id="ARBA00007734"/>
    </source>
</evidence>
<dbReference type="InterPro" id="IPR012289">
    <property type="entry name" value="Lytic_TGlycosylase_superhlx_L"/>
</dbReference>
<comment type="similarity">
    <text evidence="2">Belongs to the transglycosylase Slt family.</text>
</comment>
<dbReference type="EMBL" id="WUBS01000001">
    <property type="protein sequence ID" value="NDL61359.1"/>
    <property type="molecule type" value="Genomic_DNA"/>
</dbReference>
<organism evidence="10 11">
    <name type="scientific">Acerihabitans arboris</name>
    <dbReference type="NCBI Taxonomy" id="2691583"/>
    <lineage>
        <taxon>Bacteria</taxon>
        <taxon>Pseudomonadati</taxon>
        <taxon>Pseudomonadota</taxon>
        <taxon>Gammaproteobacteria</taxon>
        <taxon>Enterobacterales</taxon>
        <taxon>Pectobacteriaceae</taxon>
        <taxon>Acerihabitans</taxon>
    </lineage>
</organism>
<feature type="chain" id="PRO_5033017029" description="peptidoglycan lytic exotransglycosylase" evidence="7">
    <location>
        <begin position="31"/>
        <end position="647"/>
    </location>
</feature>
<dbReference type="InterPro" id="IPR000189">
    <property type="entry name" value="Transglyc_AS"/>
</dbReference>
<comment type="catalytic activity">
    <reaction evidence="1">
        <text>Exolytic cleavage of the (1-&gt;4)-beta-glycosidic linkage between N-acetylmuramic acid (MurNAc) and N-acetylglucosamine (GlcNAc) residues in peptidoglycan, from either the reducing or the non-reducing ends of the peptidoglycan chains, with concomitant formation of a 1,6-anhydrobond in the MurNAc residue.</text>
        <dbReference type="EC" id="4.2.2.n1"/>
    </reaction>
</comment>
<keyword evidence="4 7" id="KW-0732">Signal</keyword>
<evidence type="ECO:0000259" key="8">
    <source>
        <dbReference type="Pfam" id="PF01464"/>
    </source>
</evidence>
<keyword evidence="11" id="KW-1185">Reference proteome</keyword>
<dbReference type="GO" id="GO:0042597">
    <property type="term" value="C:periplasmic space"/>
    <property type="evidence" value="ECO:0007669"/>
    <property type="project" value="InterPro"/>
</dbReference>
<evidence type="ECO:0000256" key="3">
    <source>
        <dbReference type="ARBA" id="ARBA00012587"/>
    </source>
</evidence>
<feature type="domain" description="Lytic transglycosylase superhelical linker" evidence="9">
    <location>
        <begin position="409"/>
        <end position="474"/>
    </location>
</feature>
<dbReference type="InterPro" id="IPR037061">
    <property type="entry name" value="Lytic_TGlycoase_superhlx_L_sf"/>
</dbReference>
<dbReference type="InterPro" id="IPR008258">
    <property type="entry name" value="Transglycosylase_SLT_dom_1"/>
</dbReference>
<dbReference type="EC" id="4.2.2.n1" evidence="3"/>
<feature type="domain" description="Transglycosylase SLT" evidence="8">
    <location>
        <begin position="486"/>
        <end position="598"/>
    </location>
</feature>
<keyword evidence="6" id="KW-0961">Cell wall biogenesis/degradation</keyword>
<comment type="caution">
    <text evidence="10">The sequence shown here is derived from an EMBL/GenBank/DDBJ whole genome shotgun (WGS) entry which is preliminary data.</text>
</comment>
<dbReference type="GO" id="GO:0004553">
    <property type="term" value="F:hydrolase activity, hydrolyzing O-glycosyl compounds"/>
    <property type="evidence" value="ECO:0007669"/>
    <property type="project" value="InterPro"/>
</dbReference>
<feature type="signal peptide" evidence="7">
    <location>
        <begin position="1"/>
        <end position="30"/>
    </location>
</feature>
<evidence type="ECO:0000256" key="6">
    <source>
        <dbReference type="ARBA" id="ARBA00023316"/>
    </source>
</evidence>
<evidence type="ECO:0000256" key="1">
    <source>
        <dbReference type="ARBA" id="ARBA00001420"/>
    </source>
</evidence>
<dbReference type="PANTHER" id="PTHR37423:SF5">
    <property type="entry name" value="SOLUBLE LYTIC MUREIN TRANSGLYCOSYLASE"/>
    <property type="match status" value="1"/>
</dbReference>
<dbReference type="Pfam" id="PF14718">
    <property type="entry name" value="SLT_L"/>
    <property type="match status" value="1"/>
</dbReference>
<evidence type="ECO:0000259" key="9">
    <source>
        <dbReference type="Pfam" id="PF14718"/>
    </source>
</evidence>
<dbReference type="NCBIfam" id="NF008631">
    <property type="entry name" value="PRK11619.1"/>
    <property type="match status" value="1"/>
</dbReference>
<dbReference type="PANTHER" id="PTHR37423">
    <property type="entry name" value="SOLUBLE LYTIC MUREIN TRANSGLYCOSYLASE-RELATED"/>
    <property type="match status" value="1"/>
</dbReference>
<name>A0A845SBS2_9GAMM</name>
<reference evidence="10 11" key="2">
    <citation type="submission" date="2020-02" db="EMBL/GenBank/DDBJ databases">
        <title>The new genus of Enterobacteriales.</title>
        <authorList>
            <person name="Kim I.S."/>
        </authorList>
    </citation>
    <scope>NUCLEOTIDE SEQUENCE [LARGE SCALE GENOMIC DNA]</scope>
    <source>
        <strain evidence="10 11">SAP-6</strain>
    </source>
</reference>
<dbReference type="Pfam" id="PF01464">
    <property type="entry name" value="SLT"/>
    <property type="match status" value="1"/>
</dbReference>
<dbReference type="Gene3D" id="1.10.530.10">
    <property type="match status" value="1"/>
</dbReference>
<proteinExistence type="inferred from homology"/>
<dbReference type="CDD" id="cd13401">
    <property type="entry name" value="Slt70-like"/>
    <property type="match status" value="1"/>
</dbReference>
<dbReference type="GO" id="GO:0008933">
    <property type="term" value="F:peptidoglycan lytic transglycosylase activity"/>
    <property type="evidence" value="ECO:0007669"/>
    <property type="project" value="InterPro"/>
</dbReference>
<dbReference type="AlphaFoldDB" id="A0A845SBS2"/>
<protein>
    <recommendedName>
        <fullName evidence="3">peptidoglycan lytic exotransglycosylase</fullName>
        <ecNumber evidence="3">4.2.2.n1</ecNumber>
    </recommendedName>
</protein>